<evidence type="ECO:0000256" key="1">
    <source>
        <dbReference type="SAM" id="Phobius"/>
    </source>
</evidence>
<name>A0AAV5VU34_9BILA</name>
<dbReference type="InterPro" id="IPR051119">
    <property type="entry name" value="Nematode_SR-like"/>
</dbReference>
<dbReference type="Proteomes" id="UP001432322">
    <property type="component" value="Unassembled WGS sequence"/>
</dbReference>
<dbReference type="PANTHER" id="PTHR31627">
    <property type="entry name" value="SERPENTINE RECEPTOR CLASS GAMMA-RELATED"/>
    <property type="match status" value="1"/>
</dbReference>
<evidence type="ECO:0008006" key="4">
    <source>
        <dbReference type="Google" id="ProtNLM"/>
    </source>
</evidence>
<reference evidence="2" key="1">
    <citation type="submission" date="2023-10" db="EMBL/GenBank/DDBJ databases">
        <title>Genome assembly of Pristionchus species.</title>
        <authorList>
            <person name="Yoshida K."/>
            <person name="Sommer R.J."/>
        </authorList>
    </citation>
    <scope>NUCLEOTIDE SEQUENCE</scope>
    <source>
        <strain evidence="2">RS5133</strain>
    </source>
</reference>
<feature type="transmembrane region" description="Helical" evidence="1">
    <location>
        <begin position="44"/>
        <end position="68"/>
    </location>
</feature>
<keyword evidence="1" id="KW-0472">Membrane</keyword>
<dbReference type="AlphaFoldDB" id="A0AAV5VU34"/>
<gene>
    <name evidence="2" type="ORF">PFISCL1PPCAC_14494</name>
</gene>
<evidence type="ECO:0000313" key="3">
    <source>
        <dbReference type="Proteomes" id="UP001432322"/>
    </source>
</evidence>
<protein>
    <recommendedName>
        <fullName evidence="4">Serpentine receptor class gamma</fullName>
    </recommendedName>
</protein>
<organism evidence="2 3">
    <name type="scientific">Pristionchus fissidentatus</name>
    <dbReference type="NCBI Taxonomy" id="1538716"/>
    <lineage>
        <taxon>Eukaryota</taxon>
        <taxon>Metazoa</taxon>
        <taxon>Ecdysozoa</taxon>
        <taxon>Nematoda</taxon>
        <taxon>Chromadorea</taxon>
        <taxon>Rhabditida</taxon>
        <taxon>Rhabditina</taxon>
        <taxon>Diplogasteromorpha</taxon>
        <taxon>Diplogasteroidea</taxon>
        <taxon>Neodiplogasteridae</taxon>
        <taxon>Pristionchus</taxon>
    </lineage>
</organism>
<dbReference type="EMBL" id="BTSY01000004">
    <property type="protein sequence ID" value="GMT23197.1"/>
    <property type="molecule type" value="Genomic_DNA"/>
</dbReference>
<feature type="transmembrane region" description="Helical" evidence="1">
    <location>
        <begin position="97"/>
        <end position="115"/>
    </location>
</feature>
<keyword evidence="1" id="KW-1133">Transmembrane helix</keyword>
<comment type="caution">
    <text evidence="2">The sequence shown here is derived from an EMBL/GenBank/DDBJ whole genome shotgun (WGS) entry which is preliminary data.</text>
</comment>
<proteinExistence type="predicted"/>
<evidence type="ECO:0000313" key="2">
    <source>
        <dbReference type="EMBL" id="GMT23197.1"/>
    </source>
</evidence>
<feature type="transmembrane region" description="Helical" evidence="1">
    <location>
        <begin position="6"/>
        <end position="32"/>
    </location>
</feature>
<feature type="non-terminal residue" evidence="2">
    <location>
        <position position="120"/>
    </location>
</feature>
<keyword evidence="3" id="KW-1185">Reference proteome</keyword>
<dbReference type="PANTHER" id="PTHR31627:SF42">
    <property type="entry name" value="G_PROTEIN_RECEP_F1_2 DOMAIN-CONTAINING PROTEIN-RELATED"/>
    <property type="match status" value="1"/>
</dbReference>
<accession>A0AAV5VU34</accession>
<sequence>QISIYFNMLIVTVVCNVASFLLYISCILRLLLYSSSRKLTVERNFFLVGFITMICSIPYMLAMLFAGLNLSIPGAHMDYDQLFLIAFQFPWLTDLKYLTPAPMLLITNLSIRRAIKRMLL</sequence>
<keyword evidence="1" id="KW-0812">Transmembrane</keyword>
<feature type="non-terminal residue" evidence="2">
    <location>
        <position position="1"/>
    </location>
</feature>